<dbReference type="InterPro" id="IPR052359">
    <property type="entry name" value="HTH-type_reg/antitoxin"/>
</dbReference>
<dbReference type="Proteomes" id="UP001589691">
    <property type="component" value="Unassembled WGS sequence"/>
</dbReference>
<dbReference type="PANTHER" id="PTHR36511">
    <property type="entry name" value="MERR FAMILY BACTERIAL REGULATORY PROTEIN"/>
    <property type="match status" value="1"/>
</dbReference>
<keyword evidence="1" id="KW-0805">Transcription regulation</keyword>
<keyword evidence="3" id="KW-0804">Transcription</keyword>
<dbReference type="InterPro" id="IPR010982">
    <property type="entry name" value="Lambda_DNA-bd_dom_sf"/>
</dbReference>
<keyword evidence="6" id="KW-1185">Reference proteome</keyword>
<dbReference type="Gene3D" id="1.10.260.40">
    <property type="entry name" value="lambda repressor-like DNA-binding domains"/>
    <property type="match status" value="1"/>
</dbReference>
<feature type="domain" description="HTH cro/C1-type" evidence="4">
    <location>
        <begin position="45"/>
        <end position="100"/>
    </location>
</feature>
<keyword evidence="2" id="KW-0238">DNA-binding</keyword>
<evidence type="ECO:0000256" key="2">
    <source>
        <dbReference type="ARBA" id="ARBA00023125"/>
    </source>
</evidence>
<evidence type="ECO:0000313" key="6">
    <source>
        <dbReference type="Proteomes" id="UP001589691"/>
    </source>
</evidence>
<reference evidence="5 6" key="1">
    <citation type="submission" date="2024-09" db="EMBL/GenBank/DDBJ databases">
        <authorList>
            <person name="Sun Q."/>
            <person name="Mori K."/>
        </authorList>
    </citation>
    <scope>NUCLEOTIDE SEQUENCE [LARGE SCALE GENOMIC DNA]</scope>
    <source>
        <strain evidence="5 6">TBRC 4576</strain>
    </source>
</reference>
<name>A0ABV5WSY4_9LACO</name>
<proteinExistence type="predicted"/>
<accession>A0ABV5WSY4</accession>
<dbReference type="PANTHER" id="PTHR36511:SF3">
    <property type="entry name" value="ANTITOXIN HIGA-2"/>
    <property type="match status" value="1"/>
</dbReference>
<evidence type="ECO:0000259" key="4">
    <source>
        <dbReference type="PROSITE" id="PS50943"/>
    </source>
</evidence>
<organism evidence="5 6">
    <name type="scientific">Lactiplantibacillus modestisalitolerans</name>
    <dbReference type="NCBI Taxonomy" id="1457219"/>
    <lineage>
        <taxon>Bacteria</taxon>
        <taxon>Bacillati</taxon>
        <taxon>Bacillota</taxon>
        <taxon>Bacilli</taxon>
        <taxon>Lactobacillales</taxon>
        <taxon>Lactobacillaceae</taxon>
        <taxon>Lactiplantibacillus</taxon>
    </lineage>
</organism>
<evidence type="ECO:0000313" key="5">
    <source>
        <dbReference type="EMBL" id="MFB9769244.1"/>
    </source>
</evidence>
<dbReference type="CDD" id="cd00093">
    <property type="entry name" value="HTH_XRE"/>
    <property type="match status" value="1"/>
</dbReference>
<dbReference type="Pfam" id="PF01381">
    <property type="entry name" value="HTH_3"/>
    <property type="match status" value="1"/>
</dbReference>
<comment type="caution">
    <text evidence="5">The sequence shown here is derived from an EMBL/GenBank/DDBJ whole genome shotgun (WGS) entry which is preliminary data.</text>
</comment>
<evidence type="ECO:0000256" key="3">
    <source>
        <dbReference type="ARBA" id="ARBA00023163"/>
    </source>
</evidence>
<dbReference type="InterPro" id="IPR001387">
    <property type="entry name" value="Cro/C1-type_HTH"/>
</dbReference>
<protein>
    <submittedName>
        <fullName evidence="5">Helix-turn-helix domain-containing protein</fullName>
    </submittedName>
</protein>
<dbReference type="SUPFAM" id="SSF47413">
    <property type="entry name" value="lambda repressor-like DNA-binding domains"/>
    <property type="match status" value="1"/>
</dbReference>
<gene>
    <name evidence="5" type="ORF">ACFFLI_05040</name>
</gene>
<evidence type="ECO:0000256" key="1">
    <source>
        <dbReference type="ARBA" id="ARBA00023015"/>
    </source>
</evidence>
<dbReference type="EMBL" id="JBHLZY010000010">
    <property type="protein sequence ID" value="MFB9769244.1"/>
    <property type="molecule type" value="Genomic_DNA"/>
</dbReference>
<dbReference type="PROSITE" id="PS50943">
    <property type="entry name" value="HTH_CROC1"/>
    <property type="match status" value="1"/>
</dbReference>
<dbReference type="RefSeq" id="WP_137642576.1">
    <property type="nucleotide sequence ID" value="NZ_BJEA01000009.1"/>
</dbReference>
<sequence length="102" mass="11768">MAEKKTDLERSLEEMRAALEDGDYTGMTVNRVKLTDKPAFSPREIRELRETLTFNQETFATVMGVKLRTIKDWEAGRSHPSKVAERLLEVLYKQPSVKQLLV</sequence>